<comment type="caution">
    <text evidence="2">The sequence shown here is derived from an EMBL/GenBank/DDBJ whole genome shotgun (WGS) entry which is preliminary data.</text>
</comment>
<feature type="transmembrane region" description="Helical" evidence="1">
    <location>
        <begin position="84"/>
        <end position="100"/>
    </location>
</feature>
<evidence type="ECO:0000313" key="3">
    <source>
        <dbReference type="Proteomes" id="UP000614410"/>
    </source>
</evidence>
<accession>A0A934N9L2</accession>
<organism evidence="2 3">
    <name type="scientific">Candidatus Amunia macphersoniae</name>
    <dbReference type="NCBI Taxonomy" id="3127014"/>
    <lineage>
        <taxon>Bacteria</taxon>
        <taxon>Bacillati</taxon>
        <taxon>Candidatus Dormiibacterota</taxon>
        <taxon>Candidatus Dormibacteria</taxon>
        <taxon>Candidatus Aeolococcales</taxon>
        <taxon>Candidatus Aeolococcaceae</taxon>
        <taxon>Candidatus Amunia</taxon>
    </lineage>
</organism>
<keyword evidence="1" id="KW-0812">Transmembrane</keyword>
<proteinExistence type="predicted"/>
<feature type="transmembrane region" description="Helical" evidence="1">
    <location>
        <begin position="112"/>
        <end position="136"/>
    </location>
</feature>
<keyword evidence="1" id="KW-1133">Transmembrane helix</keyword>
<reference evidence="2 3" key="1">
    <citation type="submission" date="2020-10" db="EMBL/GenBank/DDBJ databases">
        <title>Ca. Dormibacterota MAGs.</title>
        <authorList>
            <person name="Montgomery K."/>
        </authorList>
    </citation>
    <scope>NUCLEOTIDE SEQUENCE [LARGE SCALE GENOMIC DNA]</scope>
    <source>
        <strain evidence="2">Mitchell_Peninsula_5</strain>
    </source>
</reference>
<evidence type="ECO:0000256" key="1">
    <source>
        <dbReference type="SAM" id="Phobius"/>
    </source>
</evidence>
<feature type="transmembrane region" description="Helical" evidence="1">
    <location>
        <begin position="30"/>
        <end position="48"/>
    </location>
</feature>
<gene>
    <name evidence="2" type="ORF">JF887_07035</name>
</gene>
<keyword evidence="1" id="KW-0472">Membrane</keyword>
<dbReference type="EMBL" id="JAEKNN010000030">
    <property type="protein sequence ID" value="MBJ7609172.1"/>
    <property type="molecule type" value="Genomic_DNA"/>
</dbReference>
<feature type="transmembrane region" description="Helical" evidence="1">
    <location>
        <begin position="55"/>
        <end position="72"/>
    </location>
</feature>
<protein>
    <submittedName>
        <fullName evidence="2">Uncharacterized protein</fullName>
    </submittedName>
</protein>
<evidence type="ECO:0000313" key="2">
    <source>
        <dbReference type="EMBL" id="MBJ7609172.1"/>
    </source>
</evidence>
<name>A0A934N9L2_9BACT</name>
<feature type="transmembrane region" description="Helical" evidence="1">
    <location>
        <begin position="142"/>
        <end position="161"/>
    </location>
</feature>
<dbReference type="AlphaFoldDB" id="A0A934N9L2"/>
<dbReference type="Proteomes" id="UP000614410">
    <property type="component" value="Unassembled WGS sequence"/>
</dbReference>
<sequence>MTSASRRTAAAAVVLLAGAALTVAMGLTRHHVQEIVIALGATLLAAWLVERGRRFVGSGCTLLALGIALTVADHIEAGRYRDELIFLAVAAALLSLRALHASTAYVASAMTLLSVAALEVVLTITPASLSGGPLYLAFSDGWAYGVLLAGAAAGILARAALNPGGDRPPYVSSPS</sequence>